<organism evidence="9 10">
    <name type="scientific">Oleidesulfovibrio alaskensis (strain ATCC BAA-1058 / DSM 17464 / G20)</name>
    <name type="common">Desulfovibrio alaskensis</name>
    <dbReference type="NCBI Taxonomy" id="207559"/>
    <lineage>
        <taxon>Bacteria</taxon>
        <taxon>Pseudomonadati</taxon>
        <taxon>Thermodesulfobacteriota</taxon>
        <taxon>Desulfovibrionia</taxon>
        <taxon>Desulfovibrionales</taxon>
        <taxon>Desulfovibrionaceae</taxon>
        <taxon>Oleidesulfovibrio</taxon>
    </lineage>
</organism>
<feature type="domain" description="RCK C-terminal" evidence="8">
    <location>
        <begin position="154"/>
        <end position="237"/>
    </location>
</feature>
<dbReference type="NCBIfam" id="NF007039">
    <property type="entry name" value="PRK09496.3-2"/>
    <property type="match status" value="1"/>
</dbReference>
<dbReference type="InterPro" id="IPR036291">
    <property type="entry name" value="NAD(P)-bd_dom_sf"/>
</dbReference>
<evidence type="ECO:0000313" key="10">
    <source>
        <dbReference type="Proteomes" id="UP000002710"/>
    </source>
</evidence>
<feature type="domain" description="RCK C-terminal" evidence="8">
    <location>
        <begin position="379"/>
        <end position="460"/>
    </location>
</feature>
<dbReference type="InterPro" id="IPR006037">
    <property type="entry name" value="RCK_C"/>
</dbReference>
<dbReference type="Gene3D" id="3.40.50.720">
    <property type="entry name" value="NAD(P)-binding Rossmann-like Domain"/>
    <property type="match status" value="2"/>
</dbReference>
<dbReference type="STRING" id="207559.Dde_2030"/>
<dbReference type="RefSeq" id="WP_011367933.1">
    <property type="nucleotide sequence ID" value="NC_007519.1"/>
</dbReference>
<keyword evidence="2" id="KW-0813">Transport</keyword>
<name>Q30ZR9_OLEA2</name>
<dbReference type="KEGG" id="dde:Dde_2030"/>
<gene>
    <name evidence="9" type="ordered locus">Dde_2030</name>
</gene>
<dbReference type="SUPFAM" id="SSF51735">
    <property type="entry name" value="NAD(P)-binding Rossmann-fold domains"/>
    <property type="match status" value="2"/>
</dbReference>
<evidence type="ECO:0000313" key="9">
    <source>
        <dbReference type="EMBL" id="ABB38827.1"/>
    </source>
</evidence>
<dbReference type="PROSITE" id="PS51202">
    <property type="entry name" value="RCK_C"/>
    <property type="match status" value="2"/>
</dbReference>
<dbReference type="NCBIfam" id="NF007032">
    <property type="entry name" value="PRK09496.1-4"/>
    <property type="match status" value="1"/>
</dbReference>
<dbReference type="InterPro" id="IPR003148">
    <property type="entry name" value="RCK_N"/>
</dbReference>
<dbReference type="Pfam" id="PF02080">
    <property type="entry name" value="TrkA_C"/>
    <property type="match status" value="2"/>
</dbReference>
<dbReference type="PANTHER" id="PTHR43833">
    <property type="entry name" value="POTASSIUM CHANNEL PROTEIN 2-RELATED-RELATED"/>
    <property type="match status" value="1"/>
</dbReference>
<dbReference type="GO" id="GO:0005886">
    <property type="term" value="C:plasma membrane"/>
    <property type="evidence" value="ECO:0007669"/>
    <property type="project" value="InterPro"/>
</dbReference>
<dbReference type="InterPro" id="IPR006036">
    <property type="entry name" value="K_uptake_TrkA"/>
</dbReference>
<dbReference type="SUPFAM" id="SSF116726">
    <property type="entry name" value="TrkA C-terminal domain-like"/>
    <property type="match status" value="2"/>
</dbReference>
<dbReference type="NCBIfam" id="NF007041">
    <property type="entry name" value="PRK09496.3-4"/>
    <property type="match status" value="1"/>
</dbReference>
<dbReference type="EMBL" id="CP000112">
    <property type="protein sequence ID" value="ABB38827.1"/>
    <property type="molecule type" value="Genomic_DNA"/>
</dbReference>
<dbReference type="PRINTS" id="PR00335">
    <property type="entry name" value="KUPTAKETRKA"/>
</dbReference>
<dbReference type="Proteomes" id="UP000002710">
    <property type="component" value="Chromosome"/>
</dbReference>
<feature type="domain" description="RCK N-terminal" evidence="7">
    <location>
        <begin position="12"/>
        <end position="131"/>
    </location>
</feature>
<keyword evidence="10" id="KW-1185">Reference proteome</keyword>
<dbReference type="AlphaFoldDB" id="Q30ZR9"/>
<dbReference type="PANTHER" id="PTHR43833:SF5">
    <property type="entry name" value="TRK SYSTEM POTASSIUM UPTAKE PROTEIN TRKA"/>
    <property type="match status" value="1"/>
</dbReference>
<proteinExistence type="predicted"/>
<reference evidence="9 10" key="1">
    <citation type="journal article" date="2011" name="J. Bacteriol.">
        <title>Complete genome sequence and updated annotation of Desulfovibrio alaskensis G20.</title>
        <authorList>
            <person name="Hauser L.J."/>
            <person name="Land M.L."/>
            <person name="Brown S.D."/>
            <person name="Larimer F."/>
            <person name="Keller K.L."/>
            <person name="Rapp-Giles B.J."/>
            <person name="Price M.N."/>
            <person name="Lin M."/>
            <person name="Bruce D.C."/>
            <person name="Detter J.C."/>
            <person name="Tapia R."/>
            <person name="Han C.S."/>
            <person name="Goodwin L.A."/>
            <person name="Cheng J.F."/>
            <person name="Pitluck S."/>
            <person name="Copeland A."/>
            <person name="Lucas S."/>
            <person name="Nolan M."/>
            <person name="Lapidus A.L."/>
            <person name="Palumbo A.V."/>
            <person name="Wall J.D."/>
        </authorList>
    </citation>
    <scope>NUCLEOTIDE SEQUENCE [LARGE SCALE GENOMIC DNA]</scope>
    <source>
        <strain evidence="10">ATCC BAA 1058 / DSM 17464 / G20</strain>
    </source>
</reference>
<keyword evidence="3" id="KW-0633">Potassium transport</keyword>
<evidence type="ECO:0000256" key="2">
    <source>
        <dbReference type="ARBA" id="ARBA00022448"/>
    </source>
</evidence>
<dbReference type="PROSITE" id="PS51201">
    <property type="entry name" value="RCK_N"/>
    <property type="match status" value="2"/>
</dbReference>
<evidence type="ECO:0000256" key="3">
    <source>
        <dbReference type="ARBA" id="ARBA00022538"/>
    </source>
</evidence>
<evidence type="ECO:0000259" key="8">
    <source>
        <dbReference type="PROSITE" id="PS51202"/>
    </source>
</evidence>
<dbReference type="NCBIfam" id="NF007030">
    <property type="entry name" value="PRK09496.1-1"/>
    <property type="match status" value="1"/>
</dbReference>
<dbReference type="HOGENOM" id="CLU_046525_0_2_7"/>
<sequence length="465" mass="50824">MRLFRKEPKAEQLKVIIIGAGEVGYHIAHRLTRENKQVVVVDQQPEALRRVAEALDVQTIRGSGSSPVVLHDAGAEDADIILAVTDSDEINIIACLFANIISPASTKLARIRNEEYTLYRDALAQDILNISMIINPEVEVVKNIDRLLSLPGAVDYSEFADGRIRMVGMRICSGPLVGVRLMNFRTVISDGDVIIAAIVRNDELIIPTGMDEIRADDVVYFVCTESSLESVRNVVAALEDPIRSALIVGGGNIGMRLATLFERKGYHTKLVDRDEERCAVLAEKLNSTIVLHGDGTDQDLLREENAGTMDAVVCLTSDEETNILCSLLAKNMGVRKTVARINKVAYQPLVRAIGIEHSVSPRLSAVNSILHYIRKGKVLSSVAIRGEEAEVMEALAEAQSDIVGRPIHKLSFPKGALVLALVRGTEVVIPSGDTVIEPQDRILILSTRQAVSDVEQALMVKLKAY</sequence>
<feature type="domain" description="RCK N-terminal" evidence="7">
    <location>
        <begin position="242"/>
        <end position="359"/>
    </location>
</feature>
<evidence type="ECO:0000259" key="7">
    <source>
        <dbReference type="PROSITE" id="PS51201"/>
    </source>
</evidence>
<dbReference type="Gene3D" id="3.30.70.1450">
    <property type="entry name" value="Regulator of K+ conductance, C-terminal domain"/>
    <property type="match status" value="2"/>
</dbReference>
<dbReference type="Pfam" id="PF02254">
    <property type="entry name" value="TrkA_N"/>
    <property type="match status" value="2"/>
</dbReference>
<accession>Q30ZR9</accession>
<protein>
    <recommendedName>
        <fullName evidence="1">Trk system potassium uptake protein TrkA</fullName>
    </recommendedName>
</protein>
<evidence type="ECO:0000256" key="6">
    <source>
        <dbReference type="ARBA" id="ARBA00023065"/>
    </source>
</evidence>
<dbReference type="InterPro" id="IPR050721">
    <property type="entry name" value="Trk_Ktr_HKT_K-transport"/>
</dbReference>
<dbReference type="NCBIfam" id="NF007031">
    <property type="entry name" value="PRK09496.1-2"/>
    <property type="match status" value="1"/>
</dbReference>
<keyword evidence="6" id="KW-0406">Ion transport</keyword>
<keyword evidence="4" id="KW-0630">Potassium</keyword>
<evidence type="ECO:0000256" key="5">
    <source>
        <dbReference type="ARBA" id="ARBA00023027"/>
    </source>
</evidence>
<evidence type="ECO:0000256" key="4">
    <source>
        <dbReference type="ARBA" id="ARBA00022958"/>
    </source>
</evidence>
<evidence type="ECO:0000256" key="1">
    <source>
        <dbReference type="ARBA" id="ARBA00017378"/>
    </source>
</evidence>
<keyword evidence="5" id="KW-0520">NAD</keyword>
<dbReference type="GO" id="GO:0015079">
    <property type="term" value="F:potassium ion transmembrane transporter activity"/>
    <property type="evidence" value="ECO:0007669"/>
    <property type="project" value="InterPro"/>
</dbReference>
<dbReference type="InterPro" id="IPR036721">
    <property type="entry name" value="RCK_C_sf"/>
</dbReference>
<dbReference type="eggNOG" id="COG0569">
    <property type="taxonomic scope" value="Bacteria"/>
</dbReference>